<evidence type="ECO:0000256" key="1">
    <source>
        <dbReference type="SAM" id="Coils"/>
    </source>
</evidence>
<organism evidence="2 3">
    <name type="scientific">Pristionchus fissidentatus</name>
    <dbReference type="NCBI Taxonomy" id="1538716"/>
    <lineage>
        <taxon>Eukaryota</taxon>
        <taxon>Metazoa</taxon>
        <taxon>Ecdysozoa</taxon>
        <taxon>Nematoda</taxon>
        <taxon>Chromadorea</taxon>
        <taxon>Rhabditida</taxon>
        <taxon>Rhabditina</taxon>
        <taxon>Diplogasteromorpha</taxon>
        <taxon>Diplogasteroidea</taxon>
        <taxon>Neodiplogasteridae</taxon>
        <taxon>Pristionchus</taxon>
    </lineage>
</organism>
<keyword evidence="3" id="KW-1185">Reference proteome</keyword>
<dbReference type="AlphaFoldDB" id="A0AAV5WLM9"/>
<protein>
    <submittedName>
        <fullName evidence="2">Uncharacterized protein</fullName>
    </submittedName>
</protein>
<dbReference type="Proteomes" id="UP001432322">
    <property type="component" value="Unassembled WGS sequence"/>
</dbReference>
<feature type="coiled-coil region" evidence="1">
    <location>
        <begin position="160"/>
        <end position="194"/>
    </location>
</feature>
<accession>A0AAV5WLM9</accession>
<keyword evidence="1" id="KW-0175">Coiled coil</keyword>
<reference evidence="2" key="1">
    <citation type="submission" date="2023-10" db="EMBL/GenBank/DDBJ databases">
        <title>Genome assembly of Pristionchus species.</title>
        <authorList>
            <person name="Yoshida K."/>
            <person name="Sommer R.J."/>
        </authorList>
    </citation>
    <scope>NUCLEOTIDE SEQUENCE</scope>
    <source>
        <strain evidence="2">RS5133</strain>
    </source>
</reference>
<sequence>SLSPSLPSSLPFILLSFPRSTMSLRYTCFFPSLPNSNSTIDKSSYRTSLPPIDRPFVIPKKGVNYQRRRAKWQMGLDSYHKSCLEEMNKVISMQEEHNSFISDVIARLHQGIPINPSCTLTVEKLNPQTMANQWSIADEYMRGVNKLEGRRRKKQLRGEALETFDAITELRSKLKKLKEESIEITNNFDQISDRFAIAMEIFPVDEEDIDIEILKNKKWIKVAAA</sequence>
<name>A0AAV5WLM9_9BILA</name>
<feature type="non-terminal residue" evidence="2">
    <location>
        <position position="1"/>
    </location>
</feature>
<gene>
    <name evidence="2" type="ORF">PFISCL1PPCAC_24173</name>
</gene>
<dbReference type="EMBL" id="BTSY01000006">
    <property type="protein sequence ID" value="GMT32876.1"/>
    <property type="molecule type" value="Genomic_DNA"/>
</dbReference>
<proteinExistence type="predicted"/>
<evidence type="ECO:0000313" key="3">
    <source>
        <dbReference type="Proteomes" id="UP001432322"/>
    </source>
</evidence>
<evidence type="ECO:0000313" key="2">
    <source>
        <dbReference type="EMBL" id="GMT32876.1"/>
    </source>
</evidence>
<comment type="caution">
    <text evidence="2">The sequence shown here is derived from an EMBL/GenBank/DDBJ whole genome shotgun (WGS) entry which is preliminary data.</text>
</comment>